<dbReference type="Gene3D" id="3.30.310.50">
    <property type="entry name" value="Alpha-D-phosphohexomutase, C-terminal domain"/>
    <property type="match status" value="1"/>
</dbReference>
<dbReference type="Proteomes" id="UP001564626">
    <property type="component" value="Unassembled WGS sequence"/>
</dbReference>
<protein>
    <submittedName>
        <fullName evidence="2">DUF2218 domain-containing protein</fullName>
    </submittedName>
</protein>
<evidence type="ECO:0000313" key="3">
    <source>
        <dbReference type="Proteomes" id="UP001564626"/>
    </source>
</evidence>
<evidence type="ECO:0000313" key="2">
    <source>
        <dbReference type="EMBL" id="MEY8040117.1"/>
    </source>
</evidence>
<evidence type="ECO:0000256" key="1">
    <source>
        <dbReference type="SAM" id="MobiDB-lite"/>
    </source>
</evidence>
<feature type="compositionally biased region" description="Basic and acidic residues" evidence="1">
    <location>
        <begin position="8"/>
        <end position="17"/>
    </location>
</feature>
<organism evidence="2 3">
    <name type="scientific">Saccharopolyspora cebuensis</name>
    <dbReference type="NCBI Taxonomy" id="418759"/>
    <lineage>
        <taxon>Bacteria</taxon>
        <taxon>Bacillati</taxon>
        <taxon>Actinomycetota</taxon>
        <taxon>Actinomycetes</taxon>
        <taxon>Pseudonocardiales</taxon>
        <taxon>Pseudonocardiaceae</taxon>
        <taxon>Saccharopolyspora</taxon>
    </lineage>
</organism>
<gene>
    <name evidence="2" type="ORF">AB8O55_11995</name>
</gene>
<comment type="caution">
    <text evidence="2">The sequence shown here is derived from an EMBL/GenBank/DDBJ whole genome shotgun (WGS) entry which is preliminary data.</text>
</comment>
<dbReference type="Pfam" id="PF09981">
    <property type="entry name" value="DUF2218"/>
    <property type="match status" value="1"/>
</dbReference>
<accession>A0ABV4CJF0</accession>
<feature type="region of interest" description="Disordered" evidence="1">
    <location>
        <begin position="1"/>
        <end position="20"/>
    </location>
</feature>
<reference evidence="2 3" key="1">
    <citation type="submission" date="2024-08" db="EMBL/GenBank/DDBJ databases">
        <title>Genome mining of Saccharopolyspora cebuensis PGLac3 from Nigerian medicinal plant.</title>
        <authorList>
            <person name="Ezeobiora C.E."/>
            <person name="Igbokwe N.H."/>
            <person name="Amin D.H."/>
            <person name="Mendie U.E."/>
        </authorList>
    </citation>
    <scope>NUCLEOTIDE SEQUENCE [LARGE SCALE GENOMIC DNA]</scope>
    <source>
        <strain evidence="2 3">PGLac3</strain>
    </source>
</reference>
<sequence>MIRSRATVRTDKPDRYGKQLSSHLGRKCAVTEEDGGTRIALPPDRGAGSCLLLAESGALALHASAESTEVLDRVQDVIGRHLERFGQRDGLTVSWVAAE</sequence>
<keyword evidence="3" id="KW-1185">Reference proteome</keyword>
<dbReference type="EMBL" id="JBGEHV010000018">
    <property type="protein sequence ID" value="MEY8040117.1"/>
    <property type="molecule type" value="Genomic_DNA"/>
</dbReference>
<dbReference type="InterPro" id="IPR014543">
    <property type="entry name" value="UCP028291"/>
</dbReference>
<name>A0ABV4CJF0_9PSEU</name>
<dbReference type="RefSeq" id="WP_345364430.1">
    <property type="nucleotide sequence ID" value="NZ_BAABII010000012.1"/>
</dbReference>
<proteinExistence type="predicted"/>